<dbReference type="InterPro" id="IPR001163">
    <property type="entry name" value="Sm_dom_euk/arc"/>
</dbReference>
<organism evidence="3">
    <name type="scientific">Candida tenuis (strain ATCC 10573 / BCRC 21748 / CBS 615 / JCM 9827 / NBRC 10315 / NRRL Y-1498 / VKM Y-70)</name>
    <name type="common">Yeast</name>
    <name type="synonym">Yamadazyma tenuis</name>
    <dbReference type="NCBI Taxonomy" id="590646"/>
    <lineage>
        <taxon>Eukaryota</taxon>
        <taxon>Fungi</taxon>
        <taxon>Dikarya</taxon>
        <taxon>Ascomycota</taxon>
        <taxon>Saccharomycotina</taxon>
        <taxon>Pichiomycetes</taxon>
        <taxon>Debaryomycetaceae</taxon>
        <taxon>Yamadazyma</taxon>
    </lineage>
</organism>
<reference evidence="2 3" key="1">
    <citation type="journal article" date="2011" name="Proc. Natl. Acad. Sci. U.S.A.">
        <title>Comparative genomics of xylose-fermenting fungi for enhanced biofuel production.</title>
        <authorList>
            <person name="Wohlbach D.J."/>
            <person name="Kuo A."/>
            <person name="Sato T.K."/>
            <person name="Potts K.M."/>
            <person name="Salamov A.A."/>
            <person name="LaButti K.M."/>
            <person name="Sun H."/>
            <person name="Clum A."/>
            <person name="Pangilinan J.L."/>
            <person name="Lindquist E.A."/>
            <person name="Lucas S."/>
            <person name="Lapidus A."/>
            <person name="Jin M."/>
            <person name="Gunawan C."/>
            <person name="Balan V."/>
            <person name="Dale B.E."/>
            <person name="Jeffries T.W."/>
            <person name="Zinkel R."/>
            <person name="Barry K.W."/>
            <person name="Grigoriev I.V."/>
            <person name="Gasch A.P."/>
        </authorList>
    </citation>
    <scope>NUCLEOTIDE SEQUENCE [LARGE SCALE GENOMIC DNA]</scope>
    <source>
        <strain evidence="3">ATCC 10573 / BCRC 21748 / CBS 615 / JCM 9827 / NBRC 10315 / NRRL Y-1498 / VKM Y-70</strain>
    </source>
</reference>
<sequence length="77" mass="8646">MTTIAPEKFIGSSLRVELSDNRVLDGVLTVVDPFGNLLMSNVYETNKSNRREVGLVSVPRATISKLYIDKRTYQSLK</sequence>
<dbReference type="GO" id="GO:0031417">
    <property type="term" value="C:NatC complex"/>
    <property type="evidence" value="ECO:0007669"/>
    <property type="project" value="InterPro"/>
</dbReference>
<gene>
    <name evidence="2" type="ORF">CANTEDRAFT_104213</name>
</gene>
<dbReference type="Gene3D" id="2.30.30.100">
    <property type="match status" value="1"/>
</dbReference>
<dbReference type="EMBL" id="GL996515">
    <property type="protein sequence ID" value="EGV64869.1"/>
    <property type="molecule type" value="Genomic_DNA"/>
</dbReference>
<dbReference type="InterPro" id="IPR034110">
    <property type="entry name" value="LSMD1_Sm"/>
</dbReference>
<dbReference type="AlphaFoldDB" id="G3B136"/>
<dbReference type="CDD" id="cd06168">
    <property type="entry name" value="LSMD1"/>
    <property type="match status" value="1"/>
</dbReference>
<dbReference type="InterPro" id="IPR010920">
    <property type="entry name" value="LSM_dom_sf"/>
</dbReference>
<keyword evidence="3" id="KW-1185">Reference proteome</keyword>
<evidence type="ECO:0000313" key="2">
    <source>
        <dbReference type="EMBL" id="EGV64869.1"/>
    </source>
</evidence>
<proteinExistence type="predicted"/>
<dbReference type="STRING" id="590646.G3B136"/>
<evidence type="ECO:0000313" key="3">
    <source>
        <dbReference type="Proteomes" id="UP000000707"/>
    </source>
</evidence>
<dbReference type="Pfam" id="PF01423">
    <property type="entry name" value="LSM"/>
    <property type="match status" value="1"/>
</dbReference>
<feature type="domain" description="Sm" evidence="1">
    <location>
        <begin position="8"/>
        <end position="59"/>
    </location>
</feature>
<dbReference type="eggNOG" id="ENOG502SDEV">
    <property type="taxonomic scope" value="Eukaryota"/>
</dbReference>
<accession>G3B136</accession>
<evidence type="ECO:0000259" key="1">
    <source>
        <dbReference type="Pfam" id="PF01423"/>
    </source>
</evidence>
<dbReference type="Proteomes" id="UP000000707">
    <property type="component" value="Unassembled WGS sequence"/>
</dbReference>
<dbReference type="HOGENOM" id="CLU_076902_9_1_1"/>
<name>G3B136_CANTC</name>
<dbReference type="OrthoDB" id="368909at2759"/>
<protein>
    <recommendedName>
        <fullName evidence="1">Sm domain-containing protein</fullName>
    </recommendedName>
</protein>
<dbReference type="SUPFAM" id="SSF50182">
    <property type="entry name" value="Sm-like ribonucleoproteins"/>
    <property type="match status" value="1"/>
</dbReference>